<dbReference type="EMBL" id="JH159160">
    <property type="protein sequence ID" value="EGZ09344.1"/>
    <property type="molecule type" value="Genomic_DNA"/>
</dbReference>
<protein>
    <submittedName>
        <fullName evidence="2">Uncharacterized protein</fullName>
    </submittedName>
</protein>
<dbReference type="RefSeq" id="XP_009535977.1">
    <property type="nucleotide sequence ID" value="XM_009537682.1"/>
</dbReference>
<feature type="chain" id="PRO_5003472730" evidence="1">
    <location>
        <begin position="23"/>
        <end position="111"/>
    </location>
</feature>
<name>G5A5G0_PHYSP</name>
<reference evidence="2 3" key="1">
    <citation type="journal article" date="2006" name="Science">
        <title>Phytophthora genome sequences uncover evolutionary origins and mechanisms of pathogenesis.</title>
        <authorList>
            <person name="Tyler B.M."/>
            <person name="Tripathy S."/>
            <person name="Zhang X."/>
            <person name="Dehal P."/>
            <person name="Jiang R.H."/>
            <person name="Aerts A."/>
            <person name="Arredondo F.D."/>
            <person name="Baxter L."/>
            <person name="Bensasson D."/>
            <person name="Beynon J.L."/>
            <person name="Chapman J."/>
            <person name="Damasceno C.M."/>
            <person name="Dorrance A.E."/>
            <person name="Dou D."/>
            <person name="Dickerman A.W."/>
            <person name="Dubchak I.L."/>
            <person name="Garbelotto M."/>
            <person name="Gijzen M."/>
            <person name="Gordon S.G."/>
            <person name="Govers F."/>
            <person name="Grunwald N.J."/>
            <person name="Huang W."/>
            <person name="Ivors K.L."/>
            <person name="Jones R.W."/>
            <person name="Kamoun S."/>
            <person name="Krampis K."/>
            <person name="Lamour K.H."/>
            <person name="Lee M.K."/>
            <person name="McDonald W.H."/>
            <person name="Medina M."/>
            <person name="Meijer H.J."/>
            <person name="Nordberg E.K."/>
            <person name="Maclean D.J."/>
            <person name="Ospina-Giraldo M.D."/>
            <person name="Morris P.F."/>
            <person name="Phuntumart V."/>
            <person name="Putnam N.H."/>
            <person name="Rash S."/>
            <person name="Rose J.K."/>
            <person name="Sakihama Y."/>
            <person name="Salamov A.A."/>
            <person name="Savidor A."/>
            <person name="Scheuring C.F."/>
            <person name="Smith B.M."/>
            <person name="Sobral B.W."/>
            <person name="Terry A."/>
            <person name="Torto-Alalibo T.A."/>
            <person name="Win J."/>
            <person name="Xu Z."/>
            <person name="Zhang H."/>
            <person name="Grigoriev I.V."/>
            <person name="Rokhsar D.S."/>
            <person name="Boore J.L."/>
        </authorList>
    </citation>
    <scope>NUCLEOTIDE SEQUENCE [LARGE SCALE GENOMIC DNA]</scope>
    <source>
        <strain evidence="2 3">P6497</strain>
    </source>
</reference>
<dbReference type="KEGG" id="psoj:PHYSODRAFT_306009"/>
<keyword evidence="3" id="KW-1185">Reference proteome</keyword>
<evidence type="ECO:0000313" key="3">
    <source>
        <dbReference type="Proteomes" id="UP000002640"/>
    </source>
</evidence>
<dbReference type="Proteomes" id="UP000002640">
    <property type="component" value="Unassembled WGS sequence"/>
</dbReference>
<dbReference type="GeneID" id="20642628"/>
<sequence>MTARQKLLALWFSLGLLPLALQVRSYAKFAKPHTIPEILVVQPDLPKQTANLSSVCPVEALQLVGLWWNFEPTHYYTTENGIICHSVVPRELLHRQRQGSSLSIDSVRLPQ</sequence>
<evidence type="ECO:0000256" key="1">
    <source>
        <dbReference type="SAM" id="SignalP"/>
    </source>
</evidence>
<dbReference type="AlphaFoldDB" id="G5A5G0"/>
<feature type="signal peptide" evidence="1">
    <location>
        <begin position="1"/>
        <end position="22"/>
    </location>
</feature>
<dbReference type="InParanoid" id="G5A5G0"/>
<proteinExistence type="predicted"/>
<evidence type="ECO:0000313" key="2">
    <source>
        <dbReference type="EMBL" id="EGZ09344.1"/>
    </source>
</evidence>
<accession>G5A5G0</accession>
<organism evidence="2 3">
    <name type="scientific">Phytophthora sojae (strain P6497)</name>
    <name type="common">Soybean stem and root rot agent</name>
    <name type="synonym">Phytophthora megasperma f. sp. glycines</name>
    <dbReference type="NCBI Taxonomy" id="1094619"/>
    <lineage>
        <taxon>Eukaryota</taxon>
        <taxon>Sar</taxon>
        <taxon>Stramenopiles</taxon>
        <taxon>Oomycota</taxon>
        <taxon>Peronosporomycetes</taxon>
        <taxon>Peronosporales</taxon>
        <taxon>Peronosporaceae</taxon>
        <taxon>Phytophthora</taxon>
    </lineage>
</organism>
<keyword evidence="1" id="KW-0732">Signal</keyword>
<gene>
    <name evidence="2" type="ORF">PHYSODRAFT_306009</name>
</gene>